<evidence type="ECO:0000259" key="1">
    <source>
        <dbReference type="Pfam" id="PF09084"/>
    </source>
</evidence>
<protein>
    <submittedName>
        <fullName evidence="2">ABC transporter substrate-binding protein</fullName>
    </submittedName>
</protein>
<dbReference type="Gene3D" id="3.40.190.10">
    <property type="entry name" value="Periplasmic binding protein-like II"/>
    <property type="match status" value="2"/>
</dbReference>
<sequence>MNLRVFGVHSVIELAPVLHAMRQVSGGTREVEYGGVAHLIDAGHLLQAQEGMPGVINKEAPLPRNAGGADLATNAETQTLRMSVARPDIRIIMTVAEGLYRIVARRSAGIASVRDLAGKRVGTFPRTSASFCLYKELAHAGLSEDDIDIVPMAPAGEIARAMIAGEVDAIAIWEPAAQDAFDALGTDAIELKTPGLYREMFNLNTTADKLADPVKRAEVVAFMRALIASCRHITQHPEDVWPLSVRTTGLELESIKASWRHHRWIAAMPADLLDVMVDEEPWIAAEQNRQPRSRAELGSLIDDSVFREASAAS</sequence>
<dbReference type="OrthoDB" id="9815602at2"/>
<proteinExistence type="predicted"/>
<evidence type="ECO:0000313" key="3">
    <source>
        <dbReference type="Proteomes" id="UP000255207"/>
    </source>
</evidence>
<evidence type="ECO:0000313" key="2">
    <source>
        <dbReference type="EMBL" id="RDJ20361.1"/>
    </source>
</evidence>
<reference evidence="3" key="1">
    <citation type="submission" date="2018-07" db="EMBL/GenBank/DDBJ databases">
        <authorList>
            <person name="Safronova V.I."/>
            <person name="Chirak E.R."/>
            <person name="Sazanova A.L."/>
        </authorList>
    </citation>
    <scope>NUCLEOTIDE SEQUENCE [LARGE SCALE GENOMIC DNA]</scope>
    <source>
        <strain evidence="3">RCAM04685</strain>
    </source>
</reference>
<name>A0A370KZD5_9HYPH</name>
<feature type="domain" description="SsuA/THI5-like" evidence="1">
    <location>
        <begin position="66"/>
        <end position="239"/>
    </location>
</feature>
<dbReference type="Proteomes" id="UP000255207">
    <property type="component" value="Unassembled WGS sequence"/>
</dbReference>
<dbReference type="AlphaFoldDB" id="A0A370KZD5"/>
<dbReference type="EMBL" id="QQTP01000019">
    <property type="protein sequence ID" value="RDJ20361.1"/>
    <property type="molecule type" value="Genomic_DNA"/>
</dbReference>
<dbReference type="RefSeq" id="WP_114832000.1">
    <property type="nucleotide sequence ID" value="NZ_QQTO01000020.1"/>
</dbReference>
<gene>
    <name evidence="2" type="ORF">DWE98_24800</name>
</gene>
<dbReference type="InterPro" id="IPR015168">
    <property type="entry name" value="SsuA/THI5"/>
</dbReference>
<dbReference type="PANTHER" id="PTHR30024">
    <property type="entry name" value="ALIPHATIC SULFONATES-BINDING PROTEIN-RELATED"/>
    <property type="match status" value="1"/>
</dbReference>
<accession>A0A370KZD5</accession>
<comment type="caution">
    <text evidence="2">The sequence shown here is derived from an EMBL/GenBank/DDBJ whole genome shotgun (WGS) entry which is preliminary data.</text>
</comment>
<organism evidence="2 3">
    <name type="scientific">Bosea caraganae</name>
    <dbReference type="NCBI Taxonomy" id="2763117"/>
    <lineage>
        <taxon>Bacteria</taxon>
        <taxon>Pseudomonadati</taxon>
        <taxon>Pseudomonadota</taxon>
        <taxon>Alphaproteobacteria</taxon>
        <taxon>Hyphomicrobiales</taxon>
        <taxon>Boseaceae</taxon>
        <taxon>Bosea</taxon>
    </lineage>
</organism>
<dbReference type="SUPFAM" id="SSF53850">
    <property type="entry name" value="Periplasmic binding protein-like II"/>
    <property type="match status" value="1"/>
</dbReference>
<dbReference type="PANTHER" id="PTHR30024:SF42">
    <property type="entry name" value="ALIPHATIC SULFONATES-BINDING PROTEIN-RELATED"/>
    <property type="match status" value="1"/>
</dbReference>
<dbReference type="Pfam" id="PF09084">
    <property type="entry name" value="NMT1"/>
    <property type="match status" value="1"/>
</dbReference>
<keyword evidence="3" id="KW-1185">Reference proteome</keyword>